<dbReference type="OrthoDB" id="191139at2759"/>
<dbReference type="AlphaFoldDB" id="A0A8K0SX58"/>
<keyword evidence="3 6" id="KW-1133">Transmembrane helix</keyword>
<sequence length="444" mass="48838">MASPMLASFAGAIQASLSVLLTIFYGVLAAQTSFLDESSAKKISKLCVNMLLPALLIVNLGEELEIDNVTRFLPILVWALFYNLSSWAIGASATRIFNFPKWVTPAVCFNNTTSMPLLLIQSLGSTGVLGQLARYDDDDVESMVKRARSYFLVASIIGNTMTFGIGGEMFGAYEEDPVEELDKHLRERSSDEDLVEAGDYEQEDQPDEETSLLPDRVNRTKDTVSLSTYKALTKVWDTFPPWLQTVTAQIRKFLSPPGIGAILGIFLGITPPLHKAFFNDATQGGIFNAWLTTSLKNIGELFIALQVIIVGVKLAVSLRRMRRGESSGKLPPAAVTFTLLVRFIFWPIVSILVIGVLARKTQLLDDDPVLWFTMMLMPTGPSAMKLGALADVGGAEDEEKMAIAKFLTVGQQEERTNSRQIANMVLHSYLTAYRHLSPSPLSEA</sequence>
<feature type="region of interest" description="Disordered" evidence="5">
    <location>
        <begin position="186"/>
        <end position="212"/>
    </location>
</feature>
<dbReference type="GO" id="GO:0016020">
    <property type="term" value="C:membrane"/>
    <property type="evidence" value="ECO:0007669"/>
    <property type="project" value="UniProtKB-SubCell"/>
</dbReference>
<comment type="subcellular location">
    <subcellularLocation>
        <location evidence="1">Membrane</location>
        <topology evidence="1">Multi-pass membrane protein</topology>
    </subcellularLocation>
</comment>
<dbReference type="PANTHER" id="PTHR31794">
    <property type="entry name" value="AUXIN EFFLUX TRANSPORTER FAMILY PROTEIN (EUROFUNG)"/>
    <property type="match status" value="1"/>
</dbReference>
<dbReference type="Proteomes" id="UP000813444">
    <property type="component" value="Unassembled WGS sequence"/>
</dbReference>
<name>A0A8K0SX58_9HYPO</name>
<evidence type="ECO:0000256" key="3">
    <source>
        <dbReference type="ARBA" id="ARBA00022989"/>
    </source>
</evidence>
<dbReference type="PANTHER" id="PTHR31794:SF4">
    <property type="entry name" value="AUXIN EFFLUX TRANSPORTER FAMILY PROTEIN (EUROFUNG)"/>
    <property type="match status" value="1"/>
</dbReference>
<feature type="transmembrane region" description="Helical" evidence="6">
    <location>
        <begin position="301"/>
        <end position="318"/>
    </location>
</feature>
<evidence type="ECO:0000313" key="8">
    <source>
        <dbReference type="Proteomes" id="UP000813444"/>
    </source>
</evidence>
<dbReference type="InterPro" id="IPR004776">
    <property type="entry name" value="Mem_transp_PIN-like"/>
</dbReference>
<evidence type="ECO:0000256" key="2">
    <source>
        <dbReference type="ARBA" id="ARBA00022692"/>
    </source>
</evidence>
<reference evidence="7" key="1">
    <citation type="journal article" date="2021" name="Nat. Commun.">
        <title>Genetic determinants of endophytism in the Arabidopsis root mycobiome.</title>
        <authorList>
            <person name="Mesny F."/>
            <person name="Miyauchi S."/>
            <person name="Thiergart T."/>
            <person name="Pickel B."/>
            <person name="Atanasova L."/>
            <person name="Karlsson M."/>
            <person name="Huettel B."/>
            <person name="Barry K.W."/>
            <person name="Haridas S."/>
            <person name="Chen C."/>
            <person name="Bauer D."/>
            <person name="Andreopoulos W."/>
            <person name="Pangilinan J."/>
            <person name="LaButti K."/>
            <person name="Riley R."/>
            <person name="Lipzen A."/>
            <person name="Clum A."/>
            <person name="Drula E."/>
            <person name="Henrissat B."/>
            <person name="Kohler A."/>
            <person name="Grigoriev I.V."/>
            <person name="Martin F.M."/>
            <person name="Hacquard S."/>
        </authorList>
    </citation>
    <scope>NUCLEOTIDE SEQUENCE</scope>
    <source>
        <strain evidence="7">MPI-CAGE-CH-0235</strain>
    </source>
</reference>
<gene>
    <name evidence="7" type="ORF">B0I35DRAFT_427405</name>
</gene>
<dbReference type="GO" id="GO:0055085">
    <property type="term" value="P:transmembrane transport"/>
    <property type="evidence" value="ECO:0007669"/>
    <property type="project" value="InterPro"/>
</dbReference>
<evidence type="ECO:0000256" key="4">
    <source>
        <dbReference type="ARBA" id="ARBA00023136"/>
    </source>
</evidence>
<accession>A0A8K0SX58</accession>
<keyword evidence="2 6" id="KW-0812">Transmembrane</keyword>
<comment type="caution">
    <text evidence="7">The sequence shown here is derived from an EMBL/GenBank/DDBJ whole genome shotgun (WGS) entry which is preliminary data.</text>
</comment>
<evidence type="ECO:0000313" key="7">
    <source>
        <dbReference type="EMBL" id="KAH7323280.1"/>
    </source>
</evidence>
<dbReference type="EMBL" id="JAGPNK010000004">
    <property type="protein sequence ID" value="KAH7323280.1"/>
    <property type="molecule type" value="Genomic_DNA"/>
</dbReference>
<proteinExistence type="predicted"/>
<evidence type="ECO:0000256" key="5">
    <source>
        <dbReference type="SAM" id="MobiDB-lite"/>
    </source>
</evidence>
<feature type="transmembrane region" description="Helical" evidence="6">
    <location>
        <begin position="339"/>
        <end position="358"/>
    </location>
</feature>
<protein>
    <submittedName>
        <fullName evidence="7">Membrane transport protein-domain-containing protein</fullName>
    </submittedName>
</protein>
<keyword evidence="8" id="KW-1185">Reference proteome</keyword>
<keyword evidence="4 6" id="KW-0472">Membrane</keyword>
<organism evidence="7 8">
    <name type="scientific">Stachybotrys elegans</name>
    <dbReference type="NCBI Taxonomy" id="80388"/>
    <lineage>
        <taxon>Eukaryota</taxon>
        <taxon>Fungi</taxon>
        <taxon>Dikarya</taxon>
        <taxon>Ascomycota</taxon>
        <taxon>Pezizomycotina</taxon>
        <taxon>Sordariomycetes</taxon>
        <taxon>Hypocreomycetidae</taxon>
        <taxon>Hypocreales</taxon>
        <taxon>Stachybotryaceae</taxon>
        <taxon>Stachybotrys</taxon>
    </lineage>
</organism>
<dbReference type="Pfam" id="PF03547">
    <property type="entry name" value="Mem_trans"/>
    <property type="match status" value="1"/>
</dbReference>
<dbReference type="GO" id="GO:0005783">
    <property type="term" value="C:endoplasmic reticulum"/>
    <property type="evidence" value="ECO:0007669"/>
    <property type="project" value="TreeGrafter"/>
</dbReference>
<evidence type="ECO:0000256" key="1">
    <source>
        <dbReference type="ARBA" id="ARBA00004141"/>
    </source>
</evidence>
<feature type="compositionally biased region" description="Acidic residues" evidence="5">
    <location>
        <begin position="192"/>
        <end position="210"/>
    </location>
</feature>
<evidence type="ECO:0000256" key="6">
    <source>
        <dbReference type="SAM" id="Phobius"/>
    </source>
</evidence>